<keyword evidence="2 6" id="KW-0489">Methyltransferase</keyword>
<evidence type="ECO:0000256" key="4">
    <source>
        <dbReference type="ARBA" id="ARBA00022691"/>
    </source>
</evidence>
<dbReference type="GO" id="GO:0016430">
    <property type="term" value="F:tRNA (adenine-N6)-methyltransferase activity"/>
    <property type="evidence" value="ECO:0007669"/>
    <property type="project" value="UniProtKB-UniRule"/>
</dbReference>
<evidence type="ECO:0000256" key="3">
    <source>
        <dbReference type="ARBA" id="ARBA00022679"/>
    </source>
</evidence>
<gene>
    <name evidence="8" type="ordered locus">EbC_34210</name>
</gene>
<dbReference type="PANTHER" id="PTHR47739:SF1">
    <property type="entry name" value="TRNA1(VAL) (ADENINE(37)-N6)-METHYLTRANSFERASE"/>
    <property type="match status" value="1"/>
</dbReference>
<accession>D8MVU5</accession>
<dbReference type="GO" id="GO:0005737">
    <property type="term" value="C:cytoplasm"/>
    <property type="evidence" value="ECO:0007669"/>
    <property type="project" value="UniProtKB-SubCell"/>
</dbReference>
<comment type="similarity">
    <text evidence="6">Belongs to the methyltransferase superfamily. tRNA (adenine-N(6)-)-methyltransferase family.</text>
</comment>
<dbReference type="InterPro" id="IPR022882">
    <property type="entry name" value="tRNA_adenine-N6_MeTrfase"/>
</dbReference>
<comment type="catalytic activity">
    <reaction evidence="6">
        <text>adenosine(37) in tRNA1(Val) + S-adenosyl-L-methionine = N(6)-methyladenosine(37) in tRNA1(Val) + S-adenosyl-L-homocysteine + H(+)</text>
        <dbReference type="Rhea" id="RHEA:43160"/>
        <dbReference type="Rhea" id="RHEA-COMP:10369"/>
        <dbReference type="Rhea" id="RHEA-COMP:10370"/>
        <dbReference type="ChEBI" id="CHEBI:15378"/>
        <dbReference type="ChEBI" id="CHEBI:57856"/>
        <dbReference type="ChEBI" id="CHEBI:59789"/>
        <dbReference type="ChEBI" id="CHEBI:74411"/>
        <dbReference type="ChEBI" id="CHEBI:74449"/>
        <dbReference type="EC" id="2.1.1.223"/>
    </reaction>
</comment>
<evidence type="ECO:0000256" key="6">
    <source>
        <dbReference type="HAMAP-Rule" id="MF_01872"/>
    </source>
</evidence>
<dbReference type="EMBL" id="FP236843">
    <property type="protein sequence ID" value="CAX60952.1"/>
    <property type="molecule type" value="Genomic_DNA"/>
</dbReference>
<dbReference type="Proteomes" id="UP000008793">
    <property type="component" value="Chromosome"/>
</dbReference>
<keyword evidence="9" id="KW-1185">Reference proteome</keyword>
<sequence length="277" mass="30839">MNTIFICLCGLNDFSLRGYCPMLAPFPFQVSQMSQQKAVLRSNGFTFKQFFVAHDRCAMKVGTDGVLLGAWAPVAGAQRVLDIGTGSGLIALMLAQRTGQDVEVDAVELDEQAVGQARENAAESPWADRIHVWQDDIVHWSKNAEQRYSLIVSNPPYFVPGTDCASPERASARYTTDLTHDVLLSCAEELITEEGYFCVVLPASAGDKLVELAQQRGWHLHCRTDISDTEMRPPNRVLLALSPKPGEPFVDRMTIRGPDHNYSEAHCSLTRDFYLFR</sequence>
<dbReference type="InterPro" id="IPR050210">
    <property type="entry name" value="tRNA_Adenine-N(6)_MTase"/>
</dbReference>
<feature type="domain" description="Methyltransferase small" evidence="7">
    <location>
        <begin position="76"/>
        <end position="158"/>
    </location>
</feature>
<evidence type="ECO:0000259" key="7">
    <source>
        <dbReference type="Pfam" id="PF05175"/>
    </source>
</evidence>
<comment type="subcellular location">
    <subcellularLocation>
        <location evidence="6">Cytoplasm</location>
    </subcellularLocation>
</comment>
<dbReference type="InterPro" id="IPR029063">
    <property type="entry name" value="SAM-dependent_MTases_sf"/>
</dbReference>
<keyword evidence="4 6" id="KW-0949">S-adenosyl-L-methionine</keyword>
<dbReference type="Pfam" id="PF05175">
    <property type="entry name" value="MTS"/>
    <property type="match status" value="1"/>
</dbReference>
<protein>
    <recommendedName>
        <fullName evidence="6">tRNA1(Val) (adenine(37)-N6)-methyltransferase</fullName>
        <ecNumber evidence="6">2.1.1.223</ecNumber>
    </recommendedName>
    <alternativeName>
        <fullName evidence="6">tRNA m6A37 methyltransferase</fullName>
    </alternativeName>
</protein>
<dbReference type="InterPro" id="IPR007848">
    <property type="entry name" value="Small_mtfrase_dom"/>
</dbReference>
<keyword evidence="1 6" id="KW-0963">Cytoplasm</keyword>
<dbReference type="GO" id="GO:0003676">
    <property type="term" value="F:nucleic acid binding"/>
    <property type="evidence" value="ECO:0007669"/>
    <property type="project" value="InterPro"/>
</dbReference>
<dbReference type="NCBIfam" id="NF047853">
    <property type="entry name" value="tRm6a37MtseTrmN"/>
    <property type="match status" value="1"/>
</dbReference>
<evidence type="ECO:0000256" key="2">
    <source>
        <dbReference type="ARBA" id="ARBA00022603"/>
    </source>
</evidence>
<dbReference type="HOGENOM" id="CLU_061983_0_0_6"/>
<dbReference type="InterPro" id="IPR002052">
    <property type="entry name" value="DNA_methylase_N6_adenine_CS"/>
</dbReference>
<dbReference type="KEGG" id="ebi:EbC_34210"/>
<evidence type="ECO:0000313" key="9">
    <source>
        <dbReference type="Proteomes" id="UP000008793"/>
    </source>
</evidence>
<reference evidence="8 9" key="1">
    <citation type="journal article" date="2010" name="BMC Genomics">
        <title>Genome comparison of the epiphytic bacteria Erwinia billingiae and E. tasmaniensis with the pear pathogen E. pyrifoliae.</title>
        <authorList>
            <person name="Kube M."/>
            <person name="Migdoll A.M."/>
            <person name="Gehring I."/>
            <person name="Heitmann K."/>
            <person name="Mayer Y."/>
            <person name="Kuhl H."/>
            <person name="Knaust F."/>
            <person name="Geider K."/>
            <person name="Reinhardt R."/>
        </authorList>
    </citation>
    <scope>NUCLEOTIDE SEQUENCE [LARGE SCALE GENOMIC DNA]</scope>
    <source>
        <strain evidence="8 9">Eb661</strain>
    </source>
</reference>
<dbReference type="SUPFAM" id="SSF53335">
    <property type="entry name" value="S-adenosyl-L-methionine-dependent methyltransferases"/>
    <property type="match status" value="1"/>
</dbReference>
<dbReference type="HAMAP" id="MF_01872">
    <property type="entry name" value="tRNA_methyltr_YfiC"/>
    <property type="match status" value="1"/>
</dbReference>
<evidence type="ECO:0000256" key="1">
    <source>
        <dbReference type="ARBA" id="ARBA00022490"/>
    </source>
</evidence>
<comment type="function">
    <text evidence="6">Specifically methylates the adenine in position 37 of tRNA(1)(Val) (anticodon cmo5UAC).</text>
</comment>
<dbReference type="Gene3D" id="3.40.50.150">
    <property type="entry name" value="Vaccinia Virus protein VP39"/>
    <property type="match status" value="1"/>
</dbReference>
<evidence type="ECO:0000256" key="5">
    <source>
        <dbReference type="ARBA" id="ARBA00022694"/>
    </source>
</evidence>
<dbReference type="STRING" id="634500.EbC_34210"/>
<keyword evidence="5 6" id="KW-0819">tRNA processing</keyword>
<organism evidence="9">
    <name type="scientific">Erwinia billingiae (strain Eb661)</name>
    <dbReference type="NCBI Taxonomy" id="634500"/>
    <lineage>
        <taxon>Bacteria</taxon>
        <taxon>Pseudomonadati</taxon>
        <taxon>Pseudomonadota</taxon>
        <taxon>Gammaproteobacteria</taxon>
        <taxon>Enterobacterales</taxon>
        <taxon>Erwiniaceae</taxon>
        <taxon>Erwinia</taxon>
    </lineage>
</organism>
<proteinExistence type="inferred from homology"/>
<dbReference type="EC" id="2.1.1.223" evidence="6"/>
<dbReference type="PANTHER" id="PTHR47739">
    <property type="entry name" value="TRNA1(VAL) (ADENINE(37)-N6)-METHYLTRANSFERASE"/>
    <property type="match status" value="1"/>
</dbReference>
<dbReference type="eggNOG" id="COG4123">
    <property type="taxonomic scope" value="Bacteria"/>
</dbReference>
<evidence type="ECO:0000313" key="8">
    <source>
        <dbReference type="EMBL" id="CAX60952.1"/>
    </source>
</evidence>
<name>D8MVU5_ERWBE</name>
<dbReference type="PROSITE" id="PS00092">
    <property type="entry name" value="N6_MTASE"/>
    <property type="match status" value="1"/>
</dbReference>
<dbReference type="GO" id="GO:0008033">
    <property type="term" value="P:tRNA processing"/>
    <property type="evidence" value="ECO:0007669"/>
    <property type="project" value="UniProtKB-UniRule"/>
</dbReference>
<dbReference type="AlphaFoldDB" id="D8MVU5"/>
<dbReference type="CDD" id="cd02440">
    <property type="entry name" value="AdoMet_MTases"/>
    <property type="match status" value="1"/>
</dbReference>
<dbReference type="GO" id="GO:0032259">
    <property type="term" value="P:methylation"/>
    <property type="evidence" value="ECO:0007669"/>
    <property type="project" value="UniProtKB-KW"/>
</dbReference>
<keyword evidence="3 6" id="KW-0808">Transferase</keyword>